<proteinExistence type="predicted"/>
<protein>
    <submittedName>
        <fullName evidence="1">Unannotated protein</fullName>
    </submittedName>
</protein>
<dbReference type="Gene3D" id="3.40.50.10900">
    <property type="entry name" value="PAC-like subunit"/>
    <property type="match status" value="1"/>
</dbReference>
<gene>
    <name evidence="1" type="ORF">UFOPK2171_00410</name>
</gene>
<dbReference type="AlphaFoldDB" id="A0A6J6KDM4"/>
<accession>A0A6J6KDM4</accession>
<dbReference type="PIRSF" id="PIRSF028754">
    <property type="entry name" value="UCP028754"/>
    <property type="match status" value="1"/>
</dbReference>
<dbReference type="InterPro" id="IPR008492">
    <property type="entry name" value="Rv2714-like"/>
</dbReference>
<evidence type="ECO:0000313" key="1">
    <source>
        <dbReference type="EMBL" id="CAB4646345.1"/>
    </source>
</evidence>
<dbReference type="EMBL" id="CAEZWD010000032">
    <property type="protein sequence ID" value="CAB4646345.1"/>
    <property type="molecule type" value="Genomic_DNA"/>
</dbReference>
<sequence length="283" mass="31318">MLCLEQDPTFPRNTTIIIAAFGGWNDAGQSATDALEHLLDVWQSEEVIDLPGDDFYDYQFNRPEVSIGLDGDREVAWPGTTIFKASTDTLPDTKIFLVHGVEPSMRWKSFCAEILSHIELGERNVLVTLGALLADVPHTRPIPVSGTTSNKKLQHISGFESSKYEGPTGILGILQSEFEVQGIPSVALWAALPHYVASPPCPKATLALIRGLEDLLDTAIPVVELVEEARAWQLGVEELSTDDEEISEYVRALEETQDTAELPEATGEAIAKEFERYLRRREN</sequence>
<dbReference type="SUPFAM" id="SSF159659">
    <property type="entry name" value="Cgl1923-like"/>
    <property type="match status" value="1"/>
</dbReference>
<name>A0A6J6KDM4_9ZZZZ</name>
<organism evidence="1">
    <name type="scientific">freshwater metagenome</name>
    <dbReference type="NCBI Taxonomy" id="449393"/>
    <lineage>
        <taxon>unclassified sequences</taxon>
        <taxon>metagenomes</taxon>
        <taxon>ecological metagenomes</taxon>
    </lineage>
</organism>
<dbReference type="InterPro" id="IPR019151">
    <property type="entry name" value="Proteasome_assmbl_chaperone_2"/>
</dbReference>
<reference evidence="1" key="1">
    <citation type="submission" date="2020-05" db="EMBL/GenBank/DDBJ databases">
        <authorList>
            <person name="Chiriac C."/>
            <person name="Salcher M."/>
            <person name="Ghai R."/>
            <person name="Kavagutti S V."/>
        </authorList>
    </citation>
    <scope>NUCLEOTIDE SEQUENCE</scope>
</reference>
<dbReference type="Pfam" id="PF09754">
    <property type="entry name" value="PAC2"/>
    <property type="match status" value="1"/>
</dbReference>
<dbReference type="InterPro" id="IPR038389">
    <property type="entry name" value="PSMG2_sf"/>
</dbReference>